<dbReference type="EMBL" id="QFCQ01000042">
    <property type="protein sequence ID" value="RDW13281.1"/>
    <property type="molecule type" value="Genomic_DNA"/>
</dbReference>
<dbReference type="PIRSF" id="PIRSF024492">
    <property type="entry name" value="UCP024492"/>
    <property type="match status" value="1"/>
</dbReference>
<evidence type="ECO:0000313" key="1">
    <source>
        <dbReference type="EMBL" id="RDW13281.1"/>
    </source>
</evidence>
<protein>
    <submittedName>
        <fullName evidence="1">DNA repair protein</fullName>
    </submittedName>
</protein>
<dbReference type="PANTHER" id="PTHR39337">
    <property type="entry name" value="BLR5642 PROTEIN"/>
    <property type="match status" value="1"/>
</dbReference>
<dbReference type="PANTHER" id="PTHR39337:SF1">
    <property type="entry name" value="BLR5642 PROTEIN"/>
    <property type="match status" value="1"/>
</dbReference>
<name>A0A3D8PDE1_9RHOB</name>
<keyword evidence="2" id="KW-1185">Reference proteome</keyword>
<sequence>MTRLFHAIGHSNRSLAEFIALLAEAGVERVADIRKLPGSRAHPWFDGDALAPALAEAGIGYERIAELGGLRGRNPGVPPELNGFWTNRSFHNYADYALSDRFRAGLDRLLVLGRAQSCATMCAEAVWWRCHRRIVSDYLIAAGETVINIMGPGRLEEARLTAGAVIRPDGSVVYPA</sequence>
<dbReference type="Proteomes" id="UP000256679">
    <property type="component" value="Unassembled WGS sequence"/>
</dbReference>
<dbReference type="RefSeq" id="WP_115755748.1">
    <property type="nucleotide sequence ID" value="NZ_QFCQ01000042.1"/>
</dbReference>
<dbReference type="AlphaFoldDB" id="A0A3D8PDE1"/>
<proteinExistence type="predicted"/>
<accession>A0A3D8PDE1</accession>
<reference evidence="1 2" key="1">
    <citation type="submission" date="2018-05" db="EMBL/GenBank/DDBJ databases">
        <title>Whole genome sequencing of Paracoccus thiocyanatus SST.</title>
        <authorList>
            <person name="Ghosh W."/>
            <person name="Rameez M.J."/>
            <person name="Roy C."/>
        </authorList>
    </citation>
    <scope>NUCLEOTIDE SEQUENCE [LARGE SCALE GENOMIC DNA]</scope>
    <source>
        <strain evidence="1 2">SST</strain>
    </source>
</reference>
<dbReference type="InterPro" id="IPR007438">
    <property type="entry name" value="DUF488"/>
</dbReference>
<dbReference type="Pfam" id="PF04343">
    <property type="entry name" value="DUF488"/>
    <property type="match status" value="1"/>
</dbReference>
<comment type="caution">
    <text evidence="1">The sequence shown here is derived from an EMBL/GenBank/DDBJ whole genome shotgun (WGS) entry which is preliminary data.</text>
</comment>
<organism evidence="1 2">
    <name type="scientific">Paracoccus thiocyanatus</name>
    <dbReference type="NCBI Taxonomy" id="34006"/>
    <lineage>
        <taxon>Bacteria</taxon>
        <taxon>Pseudomonadati</taxon>
        <taxon>Pseudomonadota</taxon>
        <taxon>Alphaproteobacteria</taxon>
        <taxon>Rhodobacterales</taxon>
        <taxon>Paracoccaceae</taxon>
        <taxon>Paracoccus</taxon>
    </lineage>
</organism>
<dbReference type="InterPro" id="IPR014519">
    <property type="entry name" value="UCP024492"/>
</dbReference>
<gene>
    <name evidence="1" type="ORF">DIE28_09105</name>
</gene>
<evidence type="ECO:0000313" key="2">
    <source>
        <dbReference type="Proteomes" id="UP000256679"/>
    </source>
</evidence>